<evidence type="ECO:0000313" key="3">
    <source>
        <dbReference type="Proteomes" id="UP000538929"/>
    </source>
</evidence>
<evidence type="ECO:0000259" key="1">
    <source>
        <dbReference type="Pfam" id="PF04149"/>
    </source>
</evidence>
<dbReference type="EMBL" id="VKHT01000162">
    <property type="protein sequence ID" value="MBB0244032.1"/>
    <property type="molecule type" value="Genomic_DNA"/>
</dbReference>
<dbReference type="AlphaFoldDB" id="A0A7W3Y182"/>
<dbReference type="RefSeq" id="WP_182605725.1">
    <property type="nucleotide sequence ID" value="NZ_VKHT01000162.1"/>
</dbReference>
<evidence type="ECO:0000313" key="2">
    <source>
        <dbReference type="EMBL" id="MBB0244032.1"/>
    </source>
</evidence>
<reference evidence="3" key="1">
    <citation type="submission" date="2019-10" db="EMBL/GenBank/DDBJ databases">
        <title>Streptomyces sp. nov., a novel actinobacterium isolated from alkaline environment.</title>
        <authorList>
            <person name="Golinska P."/>
        </authorList>
    </citation>
    <scope>NUCLEOTIDE SEQUENCE [LARGE SCALE GENOMIC DNA]</scope>
    <source>
        <strain evidence="3">DSM 42118</strain>
    </source>
</reference>
<proteinExistence type="predicted"/>
<feature type="domain" description="DUF397" evidence="1">
    <location>
        <begin position="13"/>
        <end position="63"/>
    </location>
</feature>
<keyword evidence="3" id="KW-1185">Reference proteome</keyword>
<dbReference type="Pfam" id="PF04149">
    <property type="entry name" value="DUF397"/>
    <property type="match status" value="1"/>
</dbReference>
<dbReference type="Proteomes" id="UP000538929">
    <property type="component" value="Unassembled WGS sequence"/>
</dbReference>
<accession>A0A7W3Y182</accession>
<name>A0A7W3Y182_9ACTN</name>
<dbReference type="InterPro" id="IPR007278">
    <property type="entry name" value="DUF397"/>
</dbReference>
<gene>
    <name evidence="2" type="ORF">FNQ90_07890</name>
</gene>
<sequence>MNHHRTTTGPDVGWRKSTYSNGGEACVEVADIPDGLAVRDSKDITIPVLTLPAPAWNTFIATLTGRAV</sequence>
<protein>
    <submittedName>
        <fullName evidence="2">DUF397 domain-containing protein</fullName>
    </submittedName>
</protein>
<comment type="caution">
    <text evidence="2">The sequence shown here is derived from an EMBL/GenBank/DDBJ whole genome shotgun (WGS) entry which is preliminary data.</text>
</comment>
<organism evidence="2 3">
    <name type="scientific">Streptomyces alkaliphilus</name>
    <dbReference type="NCBI Taxonomy" id="1472722"/>
    <lineage>
        <taxon>Bacteria</taxon>
        <taxon>Bacillati</taxon>
        <taxon>Actinomycetota</taxon>
        <taxon>Actinomycetes</taxon>
        <taxon>Kitasatosporales</taxon>
        <taxon>Streptomycetaceae</taxon>
        <taxon>Streptomyces</taxon>
    </lineage>
</organism>